<evidence type="ECO:0000313" key="3">
    <source>
        <dbReference type="Proteomes" id="UP001281410"/>
    </source>
</evidence>
<dbReference type="PANTHER" id="PTHR31286:SF167">
    <property type="entry name" value="OS09G0268800 PROTEIN"/>
    <property type="match status" value="1"/>
</dbReference>
<dbReference type="Proteomes" id="UP001281410">
    <property type="component" value="Unassembled WGS sequence"/>
</dbReference>
<comment type="caution">
    <text evidence="2">The sequence shown here is derived from an EMBL/GenBank/DDBJ whole genome shotgun (WGS) entry which is preliminary data.</text>
</comment>
<feature type="domain" description="DUF4283" evidence="1">
    <location>
        <begin position="36"/>
        <end position="108"/>
    </location>
</feature>
<evidence type="ECO:0000313" key="2">
    <source>
        <dbReference type="EMBL" id="KAK3194010.1"/>
    </source>
</evidence>
<gene>
    <name evidence="2" type="ORF">Dsin_025320</name>
</gene>
<protein>
    <recommendedName>
        <fullName evidence="1">DUF4283 domain-containing protein</fullName>
    </recommendedName>
</protein>
<dbReference type="EMBL" id="JANJYJ010000008">
    <property type="protein sequence ID" value="KAK3194010.1"/>
    <property type="molecule type" value="Genomic_DNA"/>
</dbReference>
<keyword evidence="3" id="KW-1185">Reference proteome</keyword>
<name>A0AAE0DWP1_9ROSI</name>
<dbReference type="Pfam" id="PF14111">
    <property type="entry name" value="DUF4283"/>
    <property type="match status" value="1"/>
</dbReference>
<dbReference type="InterPro" id="IPR040256">
    <property type="entry name" value="At4g02000-like"/>
</dbReference>
<organism evidence="2 3">
    <name type="scientific">Dipteronia sinensis</name>
    <dbReference type="NCBI Taxonomy" id="43782"/>
    <lineage>
        <taxon>Eukaryota</taxon>
        <taxon>Viridiplantae</taxon>
        <taxon>Streptophyta</taxon>
        <taxon>Embryophyta</taxon>
        <taxon>Tracheophyta</taxon>
        <taxon>Spermatophyta</taxon>
        <taxon>Magnoliopsida</taxon>
        <taxon>eudicotyledons</taxon>
        <taxon>Gunneridae</taxon>
        <taxon>Pentapetalae</taxon>
        <taxon>rosids</taxon>
        <taxon>malvids</taxon>
        <taxon>Sapindales</taxon>
        <taxon>Sapindaceae</taxon>
        <taxon>Hippocastanoideae</taxon>
        <taxon>Acereae</taxon>
        <taxon>Dipteronia</taxon>
    </lineage>
</organism>
<dbReference type="AlphaFoldDB" id="A0AAE0DWP1"/>
<sequence>MNSEDLAMLCSALSIKEKERPAGTLDPNLKEKGERLLSLCLVGKVFTNKLVNKDAPINVLTSIWRANEGVEIKALEGNVFAFYFKNTEDRKNIQSGGSWTFDRAIIAFEEPYGTGDIAHMNFNKVEFWVQIHNLPLFYMTEDIGAFLGKMIGEVSDVDLLTAKNVGGRSVRVRVAISTDEPLMRSLRVDLIGTGTITTMLLRYERLQDYCFKCSRVGYSLRDCVEPRKQIQQKQWQD</sequence>
<reference evidence="2" key="1">
    <citation type="journal article" date="2023" name="Plant J.">
        <title>Genome sequences and population genomics provide insights into the demographic history, inbreeding, and mutation load of two 'living fossil' tree species of Dipteronia.</title>
        <authorList>
            <person name="Feng Y."/>
            <person name="Comes H.P."/>
            <person name="Chen J."/>
            <person name="Zhu S."/>
            <person name="Lu R."/>
            <person name="Zhang X."/>
            <person name="Li P."/>
            <person name="Qiu J."/>
            <person name="Olsen K.M."/>
            <person name="Qiu Y."/>
        </authorList>
    </citation>
    <scope>NUCLEOTIDE SEQUENCE</scope>
    <source>
        <strain evidence="2">NBL</strain>
    </source>
</reference>
<evidence type="ECO:0000259" key="1">
    <source>
        <dbReference type="Pfam" id="PF14111"/>
    </source>
</evidence>
<proteinExistence type="predicted"/>
<accession>A0AAE0DWP1</accession>
<dbReference type="PANTHER" id="PTHR31286">
    <property type="entry name" value="GLYCINE-RICH CELL WALL STRUCTURAL PROTEIN 1.8-LIKE"/>
    <property type="match status" value="1"/>
</dbReference>
<dbReference type="InterPro" id="IPR025558">
    <property type="entry name" value="DUF4283"/>
</dbReference>